<dbReference type="InterPro" id="IPR036623">
    <property type="entry name" value="Hemimethylated_DNA-bd_sf"/>
</dbReference>
<name>A0A1Y1KQZ9_PHOPY</name>
<protein>
    <recommendedName>
        <fullName evidence="1">Hemimethylated DNA-binding domain-containing protein</fullName>
    </recommendedName>
</protein>
<dbReference type="SUPFAM" id="SSF141255">
    <property type="entry name" value="YccV-like"/>
    <property type="match status" value="1"/>
</dbReference>
<dbReference type="InterPro" id="IPR011722">
    <property type="entry name" value="Hemimethylated_DNA-bd_dom"/>
</dbReference>
<dbReference type="GeneID" id="116167899"/>
<dbReference type="Pfam" id="PF13369">
    <property type="entry name" value="Transglut_core2"/>
    <property type="match status" value="1"/>
</dbReference>
<organism evidence="2">
    <name type="scientific">Photinus pyralis</name>
    <name type="common">Common eastern firefly</name>
    <name type="synonym">Lampyris pyralis</name>
    <dbReference type="NCBI Taxonomy" id="7054"/>
    <lineage>
        <taxon>Eukaryota</taxon>
        <taxon>Metazoa</taxon>
        <taxon>Ecdysozoa</taxon>
        <taxon>Arthropoda</taxon>
        <taxon>Hexapoda</taxon>
        <taxon>Insecta</taxon>
        <taxon>Pterygota</taxon>
        <taxon>Neoptera</taxon>
        <taxon>Endopterygota</taxon>
        <taxon>Coleoptera</taxon>
        <taxon>Polyphaga</taxon>
        <taxon>Elateriformia</taxon>
        <taxon>Elateroidea</taxon>
        <taxon>Lampyridae</taxon>
        <taxon>Lampyrinae</taxon>
        <taxon>Photinus</taxon>
    </lineage>
</organism>
<dbReference type="SUPFAM" id="SSF81383">
    <property type="entry name" value="F-box domain"/>
    <property type="match status" value="1"/>
</dbReference>
<dbReference type="Gene3D" id="1.20.1280.50">
    <property type="match status" value="1"/>
</dbReference>
<dbReference type="AlphaFoldDB" id="A0A1Y1KQZ9"/>
<dbReference type="GO" id="GO:0003677">
    <property type="term" value="F:DNA binding"/>
    <property type="evidence" value="ECO:0007669"/>
    <property type="project" value="InterPro"/>
</dbReference>
<dbReference type="Pfam" id="PF08755">
    <property type="entry name" value="YccV-like"/>
    <property type="match status" value="1"/>
</dbReference>
<dbReference type="NCBIfam" id="TIGR02097">
    <property type="entry name" value="yccV"/>
    <property type="match status" value="1"/>
</dbReference>
<dbReference type="EMBL" id="GEZM01078132">
    <property type="protein sequence ID" value="JAV62998.1"/>
    <property type="molecule type" value="Transcribed_RNA"/>
</dbReference>
<feature type="domain" description="Hemimethylated DNA-binding" evidence="1">
    <location>
        <begin position="484"/>
        <end position="582"/>
    </location>
</feature>
<accession>A0A1Y1KQZ9</accession>
<dbReference type="KEGG" id="ppyr:116167899"/>
<evidence type="ECO:0000313" key="2">
    <source>
        <dbReference type="EMBL" id="JAV62998.1"/>
    </source>
</evidence>
<dbReference type="PANTHER" id="PTHR31350:SF21">
    <property type="entry name" value="F-BOX ONLY PROTEIN 21"/>
    <property type="match status" value="1"/>
</dbReference>
<proteinExistence type="predicted"/>
<dbReference type="SMART" id="SM00992">
    <property type="entry name" value="YccV-like"/>
    <property type="match status" value="1"/>
</dbReference>
<sequence length="607" mass="71026">MEQLPTELIELILASGRLTIQDVLNFSTTCSNYRNVVCNSNFVWKHKFMQKWPQFLPLFSKEFSEWFKETIFIYELSKRTHAMLSTMSERFYKKSELSNCDMGEWALLMDEMPRIYHYVAFDLMTIIHCDEPIRSFQVVPVDTPGNKTLQYYALKVLRLVRQHHLSKVWENFMSLPVRQQILEKGAVLIAQWFQPVHDIKCDFISKKFDDLAVQVIEELRSCKPNHPLHKVPAETIVKWSAENLDGNQWDVRECQEIIQCLTTVLYKNNKFRGNSSTYYVPENSFINEVLTRKQGIPITLAIVYESVGRRLGLKFDPINFPAHFLLRFTEGKREKPGNTYYIDVFNNGSIINRGVCPRSSFSNDGSQFDCATAKEVVERMANNLQVLYRQHTNRNGNVSTLRATLELCHLINPQDFATIVSLARVYMWHNIDTNWLEASLLRRGAGATEQEEHVLQMLRDYNVHLVQNNSEPILQVSPKKRVSELKYAVGMVMRHIVFNYICVIYDWDPLCSATLDWQEQMGVSKLRYKAQQPFYNVLVQDGSHRYVAQENMAPSYNFGFLHLNEDLGRYFSHFFETHYVPNAEKEKQFPEDAEVRNAYYKHSRGFL</sequence>
<dbReference type="PANTHER" id="PTHR31350">
    <property type="entry name" value="SI:DKEY-261L7.2"/>
    <property type="match status" value="1"/>
</dbReference>
<dbReference type="RefSeq" id="XP_031339354.1">
    <property type="nucleotide sequence ID" value="XM_031483494.1"/>
</dbReference>
<dbReference type="InterPro" id="IPR032698">
    <property type="entry name" value="SirB1_N"/>
</dbReference>
<reference evidence="2" key="1">
    <citation type="journal article" date="2016" name="Sci. Rep.">
        <title>Molecular characterization of firefly nuptial gifts: a multi-omics approach sheds light on postcopulatory sexual selection.</title>
        <authorList>
            <person name="Al-Wathiqui N."/>
            <person name="Fallon T.R."/>
            <person name="South A."/>
            <person name="Weng J.K."/>
            <person name="Lewis S.M."/>
        </authorList>
    </citation>
    <scope>NUCLEOTIDE SEQUENCE</scope>
</reference>
<dbReference type="OrthoDB" id="28868at2759"/>
<dbReference type="InterPro" id="IPR036047">
    <property type="entry name" value="F-box-like_dom_sf"/>
</dbReference>
<evidence type="ECO:0000259" key="1">
    <source>
        <dbReference type="SMART" id="SM00992"/>
    </source>
</evidence>
<dbReference type="Gene3D" id="2.30.30.390">
    <property type="entry name" value="Hemimethylated DNA-binding domain"/>
    <property type="match status" value="1"/>
</dbReference>